<organism evidence="2 3">
    <name type="scientific">Neisseria elongata subsp. glycolytica ATCC 29315</name>
    <dbReference type="NCBI Taxonomy" id="546263"/>
    <lineage>
        <taxon>Bacteria</taxon>
        <taxon>Pseudomonadati</taxon>
        <taxon>Pseudomonadota</taxon>
        <taxon>Betaproteobacteria</taxon>
        <taxon>Neisseriales</taxon>
        <taxon>Neisseriaceae</taxon>
        <taxon>Neisseria</taxon>
    </lineage>
</organism>
<dbReference type="Proteomes" id="UP000031392">
    <property type="component" value="Chromosome"/>
</dbReference>
<evidence type="ECO:0000313" key="3">
    <source>
        <dbReference type="Proteomes" id="UP000031392"/>
    </source>
</evidence>
<dbReference type="AlphaFoldDB" id="A0A0B5CPL8"/>
<proteinExistence type="predicted"/>
<feature type="compositionally biased region" description="Low complexity" evidence="1">
    <location>
        <begin position="224"/>
        <end position="238"/>
    </location>
</feature>
<evidence type="ECO:0008006" key="4">
    <source>
        <dbReference type="Google" id="ProtNLM"/>
    </source>
</evidence>
<reference evidence="3" key="1">
    <citation type="submission" date="2014-05" db="EMBL/GenBank/DDBJ databases">
        <title>Complete Genome sequence of Neisseria elongata subsp. glycolytica.</title>
        <authorList>
            <person name="Veyrier F.J."/>
            <person name="Taha M.-K."/>
        </authorList>
    </citation>
    <scope>NUCLEOTIDE SEQUENCE [LARGE SCALE GENOMIC DNA]</scope>
    <source>
        <strain evidence="3">ATCC 29315</strain>
    </source>
</reference>
<accession>A0A0B5CPL8</accession>
<dbReference type="KEGG" id="nel:NELON_06135"/>
<feature type="region of interest" description="Disordered" evidence="1">
    <location>
        <begin position="1"/>
        <end position="21"/>
    </location>
</feature>
<evidence type="ECO:0000313" key="2">
    <source>
        <dbReference type="EMBL" id="AJE18510.1"/>
    </source>
</evidence>
<dbReference type="PATRIC" id="fig|546263.7.peg.1308"/>
<gene>
    <name evidence="2" type="ORF">NELON_06135</name>
</gene>
<dbReference type="EMBL" id="CP007726">
    <property type="protein sequence ID" value="AJE18510.1"/>
    <property type="molecule type" value="Genomic_DNA"/>
</dbReference>
<feature type="region of interest" description="Disordered" evidence="1">
    <location>
        <begin position="216"/>
        <end position="238"/>
    </location>
</feature>
<dbReference type="Pfam" id="PF05929">
    <property type="entry name" value="Phage_GPO"/>
    <property type="match status" value="1"/>
</dbReference>
<dbReference type="InterPro" id="IPR009228">
    <property type="entry name" value="Capsid_scaffold_GpO"/>
</dbReference>
<reference evidence="2 3" key="2">
    <citation type="journal article" date="2015" name="PLoS Genet.">
        <title>Common Cell Shape Evolution of Two Nasopharyngeal Pathogens.</title>
        <authorList>
            <person name="Veyrier F.J."/>
            <person name="Biais N."/>
            <person name="Morales P."/>
            <person name="Belkacem N."/>
            <person name="Guilhen C."/>
            <person name="Ranjeva S."/>
            <person name="Sismeiro O."/>
            <person name="Pehau-Arnaudet G."/>
            <person name="Rocha E.P."/>
            <person name="Werts C."/>
            <person name="Taha M.K."/>
            <person name="Boneca I.G."/>
        </authorList>
    </citation>
    <scope>NUCLEOTIDE SEQUENCE [LARGE SCALE GENOMIC DNA]</scope>
    <source>
        <strain evidence="2 3">ATCC 29315</strain>
    </source>
</reference>
<protein>
    <recommendedName>
        <fullName evidence="4">Phage capsid scaffolding protein</fullName>
    </recommendedName>
</protein>
<keyword evidence="3" id="KW-1185">Reference proteome</keyword>
<feature type="region of interest" description="Disordered" evidence="1">
    <location>
        <begin position="284"/>
        <end position="303"/>
    </location>
</feature>
<evidence type="ECO:0000256" key="1">
    <source>
        <dbReference type="SAM" id="MobiDB-lite"/>
    </source>
</evidence>
<dbReference type="HOGENOM" id="CLU_066846_1_0_4"/>
<name>A0A0B5CPL8_NEIEG</name>
<sequence length="303" mass="33023">MPSAQPVETFPKSDNAGADVSDNAQTTITDWRIIGVSGATADGRKISAEHLNQMAESYDRSIYGARINLEHIRFFLPDYAGYGDVLELKTAPWPADNDKTCLLARLSVLPALQELWDKGKKVYTSMEIDPEFADTGKAYLVGLAVTDDPASLGTTANYTAGRALADARKIRLSTYCESQAMTDKTQTEEKDQPVTINEERAEGMFAKLFDKYFGKDKTQPAPAPAAGQTQETDPQPQQDYTAQINALRGDNQQAAELFAKIIEAQNEQSQTLAALLSRLEALEAQPANPPRAEQTGEAGSVGW</sequence>